<feature type="non-terminal residue" evidence="1">
    <location>
        <position position="583"/>
    </location>
</feature>
<proteinExistence type="predicted"/>
<dbReference type="EMBL" id="OV170224">
    <property type="protein sequence ID" value="CAH0724420.1"/>
    <property type="molecule type" value="Genomic_DNA"/>
</dbReference>
<gene>
    <name evidence="1" type="ORF">BINO364_LOCUS10130</name>
</gene>
<keyword evidence="2" id="KW-1185">Reference proteome</keyword>
<name>A0A8J9VPR2_9NEOP</name>
<sequence>MIQTPDNVRQALLELLPQSVFNEVACFIFYDNHPRDQRPIDITVFTHKGEVQEFYQRELVDSILIENINNVTEITTLRNIRCDLFYLVVAKNEIVILSKKGGLHLHCRVSNVERYTIEEPSCKGLKIYCNDDAVPMTFDEDLNRLGDTELILTQAQSEDSLPIINQLMRKLVEAKYTTKHNENTLNDYVKLRQLAAFQMYKSVQLNSNSSAFKLDQNEISNALQVETQAPLLRMCNKKIVVLSRILNKNEDALENICVLLHGTTRPSMEYISKLFIQIPQSPFWKETNLKLDSKETCTIATIVDLDEIQHNVDSRIDFDVVISLKLKEKHYLLPVDSVAISALDVMGQKFDILSDYDDDVNNLILSILATSERVDLCLRHIMYSVEDIQLTPTDIFCEHLKMEKVSSIDNAVVFKNSPHHILYGLMVIFEDNINEVGSSHIKNVQVYARSPSQVLSLIHYIYDSVPYKIIITTPEYELTAKIDELSKYDEKKTFTLNYKDCALSVRNQVKIMEDHINSCMVRIKSKGIDQESNKEIDLLAQGLPEYLEFRNKLLEESLNGIKTLRFVKSALPDSDPDVMIIDD</sequence>
<evidence type="ECO:0000313" key="2">
    <source>
        <dbReference type="Proteomes" id="UP000838878"/>
    </source>
</evidence>
<dbReference type="OrthoDB" id="7465688at2759"/>
<dbReference type="Proteomes" id="UP000838878">
    <property type="component" value="Chromosome 4"/>
</dbReference>
<protein>
    <submittedName>
        <fullName evidence="1">Uncharacterized protein</fullName>
    </submittedName>
</protein>
<reference evidence="1" key="1">
    <citation type="submission" date="2021-12" db="EMBL/GenBank/DDBJ databases">
        <authorList>
            <person name="Martin H S."/>
        </authorList>
    </citation>
    <scope>NUCLEOTIDE SEQUENCE</scope>
</reference>
<accession>A0A8J9VPR2</accession>
<dbReference type="AlphaFoldDB" id="A0A8J9VPR2"/>
<evidence type="ECO:0000313" key="1">
    <source>
        <dbReference type="EMBL" id="CAH0724420.1"/>
    </source>
</evidence>
<organism evidence="1 2">
    <name type="scientific">Brenthis ino</name>
    <name type="common">lesser marbled fritillary</name>
    <dbReference type="NCBI Taxonomy" id="405034"/>
    <lineage>
        <taxon>Eukaryota</taxon>
        <taxon>Metazoa</taxon>
        <taxon>Ecdysozoa</taxon>
        <taxon>Arthropoda</taxon>
        <taxon>Hexapoda</taxon>
        <taxon>Insecta</taxon>
        <taxon>Pterygota</taxon>
        <taxon>Neoptera</taxon>
        <taxon>Endopterygota</taxon>
        <taxon>Lepidoptera</taxon>
        <taxon>Glossata</taxon>
        <taxon>Ditrysia</taxon>
        <taxon>Papilionoidea</taxon>
        <taxon>Nymphalidae</taxon>
        <taxon>Heliconiinae</taxon>
        <taxon>Argynnini</taxon>
        <taxon>Brenthis</taxon>
    </lineage>
</organism>